<accession>A0A8S5UG48</accession>
<evidence type="ECO:0000313" key="2">
    <source>
        <dbReference type="EMBL" id="DAF93473.1"/>
    </source>
</evidence>
<feature type="transmembrane region" description="Helical" evidence="1">
    <location>
        <begin position="12"/>
        <end position="31"/>
    </location>
</feature>
<sequence>MLTNLLSKLPIIGWWHVCWVVLIGMAVDCAIDFSKGRPNSAMGTIVCILMLGMFMVMRAAYEAGNREGKKK</sequence>
<proteinExistence type="predicted"/>
<keyword evidence="1" id="KW-0812">Transmembrane</keyword>
<name>A0A8S5UG48_9CAUD</name>
<evidence type="ECO:0000256" key="1">
    <source>
        <dbReference type="SAM" id="Phobius"/>
    </source>
</evidence>
<reference evidence="2" key="1">
    <citation type="journal article" date="2021" name="Proc. Natl. Acad. Sci. U.S.A.">
        <title>A Catalog of Tens of Thousands of Viruses from Human Metagenomes Reveals Hidden Associations with Chronic Diseases.</title>
        <authorList>
            <person name="Tisza M.J."/>
            <person name="Buck C.B."/>
        </authorList>
    </citation>
    <scope>NUCLEOTIDE SEQUENCE</scope>
    <source>
        <strain evidence="2">Ctshb19</strain>
    </source>
</reference>
<organism evidence="2">
    <name type="scientific">Myoviridae sp. ctshb19</name>
    <dbReference type="NCBI Taxonomy" id="2825194"/>
    <lineage>
        <taxon>Viruses</taxon>
        <taxon>Duplodnaviria</taxon>
        <taxon>Heunggongvirae</taxon>
        <taxon>Uroviricota</taxon>
        <taxon>Caudoviricetes</taxon>
    </lineage>
</organism>
<keyword evidence="1" id="KW-0472">Membrane</keyword>
<protein>
    <submittedName>
        <fullName evidence="2">Uncharacterized protein</fullName>
    </submittedName>
</protein>
<keyword evidence="1" id="KW-1133">Transmembrane helix</keyword>
<dbReference type="EMBL" id="BK016086">
    <property type="protein sequence ID" value="DAF93473.1"/>
    <property type="molecule type" value="Genomic_DNA"/>
</dbReference>
<feature type="transmembrane region" description="Helical" evidence="1">
    <location>
        <begin position="43"/>
        <end position="61"/>
    </location>
</feature>